<dbReference type="InterPro" id="IPR023827">
    <property type="entry name" value="Peptidase_S8_Asp-AS"/>
</dbReference>
<gene>
    <name evidence="14" type="ORF">Cni_G08835</name>
</gene>
<evidence type="ECO:0000313" key="14">
    <source>
        <dbReference type="EMBL" id="WOL00122.1"/>
    </source>
</evidence>
<feature type="signal peptide" evidence="10">
    <location>
        <begin position="1"/>
        <end position="23"/>
    </location>
</feature>
<dbReference type="InterPro" id="IPR015500">
    <property type="entry name" value="Peptidase_S8_subtilisin-rel"/>
</dbReference>
<evidence type="ECO:0000259" key="11">
    <source>
        <dbReference type="Pfam" id="PF00082"/>
    </source>
</evidence>
<keyword evidence="15" id="KW-1185">Reference proteome</keyword>
<dbReference type="Proteomes" id="UP001327560">
    <property type="component" value="Chromosome 3"/>
</dbReference>
<dbReference type="CDD" id="cd04852">
    <property type="entry name" value="Peptidases_S8_3"/>
    <property type="match status" value="1"/>
</dbReference>
<dbReference type="GO" id="GO:0006508">
    <property type="term" value="P:proteolysis"/>
    <property type="evidence" value="ECO:0007669"/>
    <property type="project" value="UniProtKB-KW"/>
</dbReference>
<evidence type="ECO:0000256" key="4">
    <source>
        <dbReference type="ARBA" id="ARBA00022729"/>
    </source>
</evidence>
<evidence type="ECO:0000256" key="3">
    <source>
        <dbReference type="ARBA" id="ARBA00022670"/>
    </source>
</evidence>
<dbReference type="GO" id="GO:0004252">
    <property type="term" value="F:serine-type endopeptidase activity"/>
    <property type="evidence" value="ECO:0007669"/>
    <property type="project" value="UniProtKB-UniRule"/>
</dbReference>
<dbReference type="Gene3D" id="3.50.30.30">
    <property type="match status" value="1"/>
</dbReference>
<dbReference type="SUPFAM" id="SSF52743">
    <property type="entry name" value="Subtilisin-like"/>
    <property type="match status" value="1"/>
</dbReference>
<dbReference type="CDD" id="cd02120">
    <property type="entry name" value="PA_subtilisin_like"/>
    <property type="match status" value="1"/>
</dbReference>
<dbReference type="Pfam" id="PF00082">
    <property type="entry name" value="Peptidase_S8"/>
    <property type="match status" value="1"/>
</dbReference>
<feature type="domain" description="Subtilisin-like protease fibronectin type-III" evidence="13">
    <location>
        <begin position="649"/>
        <end position="745"/>
    </location>
</feature>
<dbReference type="Pfam" id="PF17766">
    <property type="entry name" value="fn3_6"/>
    <property type="match status" value="1"/>
</dbReference>
<protein>
    <submittedName>
        <fullName evidence="14">Subtilisin-like protease SBT1.7</fullName>
    </submittedName>
</protein>
<dbReference type="PANTHER" id="PTHR10795">
    <property type="entry name" value="PROPROTEIN CONVERTASE SUBTILISIN/KEXIN"/>
    <property type="match status" value="1"/>
</dbReference>
<comment type="subcellular location">
    <subcellularLocation>
        <location evidence="1">Secreted</location>
    </subcellularLocation>
</comment>
<dbReference type="Gene3D" id="3.40.50.200">
    <property type="entry name" value="Peptidase S8/S53 domain"/>
    <property type="match status" value="1"/>
</dbReference>
<keyword evidence="3 9" id="KW-0645">Protease</keyword>
<evidence type="ECO:0000256" key="9">
    <source>
        <dbReference type="PROSITE-ProRule" id="PRU01240"/>
    </source>
</evidence>
<evidence type="ECO:0000256" key="8">
    <source>
        <dbReference type="PIRSR" id="PIRSR615500-1"/>
    </source>
</evidence>
<proteinExistence type="inferred from homology"/>
<dbReference type="InterPro" id="IPR041469">
    <property type="entry name" value="Subtilisin-like_FN3"/>
</dbReference>
<name>A0AAQ3K4Q5_9LILI</name>
<evidence type="ECO:0000256" key="2">
    <source>
        <dbReference type="ARBA" id="ARBA00011073"/>
    </source>
</evidence>
<dbReference type="EMBL" id="CP136892">
    <property type="protein sequence ID" value="WOL00122.1"/>
    <property type="molecule type" value="Genomic_DNA"/>
</dbReference>
<dbReference type="InterPro" id="IPR037045">
    <property type="entry name" value="S8pro/Inhibitor_I9_sf"/>
</dbReference>
<dbReference type="PROSITE" id="PS00136">
    <property type="entry name" value="SUBTILASE_ASP"/>
    <property type="match status" value="1"/>
</dbReference>
<dbReference type="Gene3D" id="2.60.40.2310">
    <property type="match status" value="1"/>
</dbReference>
<evidence type="ECO:0000259" key="13">
    <source>
        <dbReference type="Pfam" id="PF17766"/>
    </source>
</evidence>
<evidence type="ECO:0000256" key="10">
    <source>
        <dbReference type="SAM" id="SignalP"/>
    </source>
</evidence>
<dbReference type="InterPro" id="IPR000209">
    <property type="entry name" value="Peptidase_S8/S53_dom"/>
</dbReference>
<keyword evidence="6 9" id="KW-0720">Serine protease</keyword>
<evidence type="ECO:0000256" key="7">
    <source>
        <dbReference type="ARBA" id="ARBA00023180"/>
    </source>
</evidence>
<dbReference type="InterPro" id="IPR036852">
    <property type="entry name" value="Peptidase_S8/S53_dom_sf"/>
</dbReference>
<dbReference type="PROSITE" id="PS51892">
    <property type="entry name" value="SUBTILASE"/>
    <property type="match status" value="1"/>
</dbReference>
<evidence type="ECO:0000256" key="6">
    <source>
        <dbReference type="ARBA" id="ARBA00022825"/>
    </source>
</evidence>
<keyword evidence="4 10" id="KW-0732">Signal</keyword>
<dbReference type="InterPro" id="IPR010259">
    <property type="entry name" value="S8pro/Inhibitor_I9"/>
</dbReference>
<dbReference type="AlphaFoldDB" id="A0AAQ3K4Q5"/>
<dbReference type="InterPro" id="IPR034197">
    <property type="entry name" value="Peptidases_S8_3"/>
</dbReference>
<evidence type="ECO:0000256" key="1">
    <source>
        <dbReference type="ARBA" id="ARBA00004613"/>
    </source>
</evidence>
<reference evidence="14 15" key="1">
    <citation type="submission" date="2023-10" db="EMBL/GenBank/DDBJ databases">
        <title>Chromosome-scale genome assembly provides insights into flower coloration mechanisms of Canna indica.</title>
        <authorList>
            <person name="Li C."/>
        </authorList>
    </citation>
    <scope>NUCLEOTIDE SEQUENCE [LARGE SCALE GENOMIC DNA]</scope>
    <source>
        <tissue evidence="14">Flower</tissue>
    </source>
</reference>
<sequence>MESRISSSALFFLALLSVSATLSAPMSPSPDASSPDTDLELHTYIIRMRIPDSTIFSSDQTLENWYRSLLPPTAANSTVSRFVYAYSDAITGFAARLTEEEIGFIAKKQGFLAAYRDYTLPLLTTHTPQVLGLQPGHGPWSNSNMGKGVIIGILDSGFTPGHPSFADDGMTPPSPKWKGECGQGLTVCNKKVIGARAFITSGAADSDTGPVDVYGHGTHTSTTAAGNFVSNSSVLGSANGTASGIAPRAYLSIYKVCNYGACSAADIVAGMDAAIKDGVDVLSISLGAGTLDLYNDVIAIGAFSAMEKGIFVSCAGGNSGPQSLTLSNESPWVLTVGASTIDRNIRATVNLGNGVELDGESAYQPSDFSSSMLPLVFSNCASTGENMTDMTGKMVACRFGYGSRIALGETVKANGGKAMIIINEEDYGFTTLAEAHLLPASHLNYLNGSSVEEYVNTTENPVASITFKGTILGVSPSPTVSFFSSRGPSFVSQDILKPDIIGPGVNVLAAWPTKVGPAGADVSTFNFNMISGTSMSTPHLSGIAALIKAEHSGWSPAAIKSAIMTTADLVDSNGNPIGDEQHRNAGFFEMGAGHVNPSKAVDPGLVYDIEADDYIGFLCGLPGYSDDQVELITHRKVNCSEVTKMKAMELNYPAISIASPDVTVNFTVNRTVKYVGEGKSTFKVKLDGLQGVTVKVSPEIMEFSGENETKTYTVSFTWKTVGGKVVEGNLWWVSDKYSVRIPVIIPESN</sequence>
<feature type="domain" description="Inhibitor I9" evidence="12">
    <location>
        <begin position="43"/>
        <end position="121"/>
    </location>
</feature>
<dbReference type="PRINTS" id="PR00723">
    <property type="entry name" value="SUBTILISIN"/>
</dbReference>
<evidence type="ECO:0000256" key="5">
    <source>
        <dbReference type="ARBA" id="ARBA00022801"/>
    </source>
</evidence>
<evidence type="ECO:0000313" key="15">
    <source>
        <dbReference type="Proteomes" id="UP001327560"/>
    </source>
</evidence>
<keyword evidence="7" id="KW-0325">Glycoprotein</keyword>
<dbReference type="InterPro" id="IPR045051">
    <property type="entry name" value="SBT"/>
</dbReference>
<dbReference type="Gene3D" id="3.30.70.80">
    <property type="entry name" value="Peptidase S8 propeptide/proteinase inhibitor I9"/>
    <property type="match status" value="1"/>
</dbReference>
<accession>A0AAQ3K4Q5</accession>
<evidence type="ECO:0000259" key="12">
    <source>
        <dbReference type="Pfam" id="PF05922"/>
    </source>
</evidence>
<feature type="chain" id="PRO_5042910728" evidence="10">
    <location>
        <begin position="24"/>
        <end position="749"/>
    </location>
</feature>
<feature type="active site" description="Charge relay system" evidence="8 9">
    <location>
        <position position="155"/>
    </location>
</feature>
<feature type="active site" description="Charge relay system" evidence="8 9">
    <location>
        <position position="216"/>
    </location>
</feature>
<dbReference type="GO" id="GO:0005576">
    <property type="term" value="C:extracellular region"/>
    <property type="evidence" value="ECO:0007669"/>
    <property type="project" value="UniProtKB-SubCell"/>
</dbReference>
<keyword evidence="5 9" id="KW-0378">Hydrolase</keyword>
<comment type="similarity">
    <text evidence="2 9">Belongs to the peptidase S8 family.</text>
</comment>
<feature type="domain" description="Peptidase S8/S53" evidence="11">
    <location>
        <begin position="146"/>
        <end position="572"/>
    </location>
</feature>
<dbReference type="Pfam" id="PF05922">
    <property type="entry name" value="Inhibitor_I9"/>
    <property type="match status" value="1"/>
</dbReference>
<feature type="active site" description="Charge relay system" evidence="8 9">
    <location>
        <position position="534"/>
    </location>
</feature>
<organism evidence="14 15">
    <name type="scientific">Canna indica</name>
    <name type="common">Indian-shot</name>
    <dbReference type="NCBI Taxonomy" id="4628"/>
    <lineage>
        <taxon>Eukaryota</taxon>
        <taxon>Viridiplantae</taxon>
        <taxon>Streptophyta</taxon>
        <taxon>Embryophyta</taxon>
        <taxon>Tracheophyta</taxon>
        <taxon>Spermatophyta</taxon>
        <taxon>Magnoliopsida</taxon>
        <taxon>Liliopsida</taxon>
        <taxon>Zingiberales</taxon>
        <taxon>Cannaceae</taxon>
        <taxon>Canna</taxon>
    </lineage>
</organism>